<dbReference type="AlphaFoldDB" id="A0A8X7Z3F3"/>
<evidence type="ECO:0000313" key="2">
    <source>
        <dbReference type="EMBL" id="KAG6756100.1"/>
    </source>
</evidence>
<sequence>MDVHEYHKKLLGNSLILLGEIGGNDYNHAFFGGVSTESIQDLVPYVVNIIELKQIQKLYPHAKIIYADYYNAVMPLYHSPNQFGFTGGVLRACCGWGGTYNYNSSVECGNPLASVCDDPSLYMNWDGIHYTEAAYKLIFESVIEGSYSFPSFEALCNLDGKYFNHK</sequence>
<evidence type="ECO:0000313" key="3">
    <source>
        <dbReference type="Proteomes" id="UP000886885"/>
    </source>
</evidence>
<dbReference type="Proteomes" id="UP000886885">
    <property type="component" value="Chromosome 11A"/>
</dbReference>
<organism evidence="2 3">
    <name type="scientific">Populus tomentosa</name>
    <name type="common">Chinese white poplar</name>
    <dbReference type="NCBI Taxonomy" id="118781"/>
    <lineage>
        <taxon>Eukaryota</taxon>
        <taxon>Viridiplantae</taxon>
        <taxon>Streptophyta</taxon>
        <taxon>Embryophyta</taxon>
        <taxon>Tracheophyta</taxon>
        <taxon>Spermatophyta</taxon>
        <taxon>Magnoliopsida</taxon>
        <taxon>eudicotyledons</taxon>
        <taxon>Gunneridae</taxon>
        <taxon>Pentapetalae</taxon>
        <taxon>rosids</taxon>
        <taxon>fabids</taxon>
        <taxon>Malpighiales</taxon>
        <taxon>Salicaceae</taxon>
        <taxon>Saliceae</taxon>
        <taxon>Populus</taxon>
    </lineage>
</organism>
<evidence type="ECO:0000256" key="1">
    <source>
        <dbReference type="ARBA" id="ARBA00008668"/>
    </source>
</evidence>
<dbReference type="PANTHER" id="PTHR22835:SF683">
    <property type="entry name" value="OS05G0506800 PROTEIN"/>
    <property type="match status" value="1"/>
</dbReference>
<accession>A0A8X7Z3F3</accession>
<dbReference type="OrthoDB" id="849783at2759"/>
<comment type="caution">
    <text evidence="2">The sequence shown here is derived from an EMBL/GenBank/DDBJ whole genome shotgun (WGS) entry which is preliminary data.</text>
</comment>
<keyword evidence="3" id="KW-1185">Reference proteome</keyword>
<dbReference type="EMBL" id="JAAWWB010000021">
    <property type="protein sequence ID" value="KAG6756100.1"/>
    <property type="molecule type" value="Genomic_DNA"/>
</dbReference>
<protein>
    <submittedName>
        <fullName evidence="2">Uncharacterized protein</fullName>
    </submittedName>
</protein>
<gene>
    <name evidence="2" type="ORF">POTOM_039521</name>
</gene>
<dbReference type="PANTHER" id="PTHR22835">
    <property type="entry name" value="ZINC FINGER FYVE DOMAIN CONTAINING PROTEIN"/>
    <property type="match status" value="1"/>
</dbReference>
<name>A0A8X7Z3F3_POPTO</name>
<proteinExistence type="inferred from homology"/>
<comment type="similarity">
    <text evidence="1">Belongs to the 'GDSL' lipolytic enzyme family.</text>
</comment>
<reference evidence="2" key="1">
    <citation type="journal article" date="2020" name="bioRxiv">
        <title>Hybrid origin of Populus tomentosa Carr. identified through genome sequencing and phylogenomic analysis.</title>
        <authorList>
            <person name="An X."/>
            <person name="Gao K."/>
            <person name="Chen Z."/>
            <person name="Li J."/>
            <person name="Yang X."/>
            <person name="Yang X."/>
            <person name="Zhou J."/>
            <person name="Guo T."/>
            <person name="Zhao T."/>
            <person name="Huang S."/>
            <person name="Miao D."/>
            <person name="Khan W.U."/>
            <person name="Rao P."/>
            <person name="Ye M."/>
            <person name="Lei B."/>
            <person name="Liao W."/>
            <person name="Wang J."/>
            <person name="Ji L."/>
            <person name="Li Y."/>
            <person name="Guo B."/>
            <person name="Mustafa N.S."/>
            <person name="Li S."/>
            <person name="Yun Q."/>
            <person name="Keller S.R."/>
            <person name="Mao J."/>
            <person name="Zhang R."/>
            <person name="Strauss S.H."/>
        </authorList>
    </citation>
    <scope>NUCLEOTIDE SEQUENCE</scope>
    <source>
        <strain evidence="2">GM15</strain>
        <tissue evidence="2">Leaf</tissue>
    </source>
</reference>